<feature type="non-terminal residue" evidence="3">
    <location>
        <position position="92"/>
    </location>
</feature>
<dbReference type="Proteomes" id="UP001432027">
    <property type="component" value="Unassembled WGS sequence"/>
</dbReference>
<reference evidence="3" key="1">
    <citation type="submission" date="2023-10" db="EMBL/GenBank/DDBJ databases">
        <title>Genome assembly of Pristionchus species.</title>
        <authorList>
            <person name="Yoshida K."/>
            <person name="Sommer R.J."/>
        </authorList>
    </citation>
    <scope>NUCLEOTIDE SEQUENCE</scope>
    <source>
        <strain evidence="3">RS0144</strain>
    </source>
</reference>
<organism evidence="3 4">
    <name type="scientific">Pristionchus entomophagus</name>
    <dbReference type="NCBI Taxonomy" id="358040"/>
    <lineage>
        <taxon>Eukaryota</taxon>
        <taxon>Metazoa</taxon>
        <taxon>Ecdysozoa</taxon>
        <taxon>Nematoda</taxon>
        <taxon>Chromadorea</taxon>
        <taxon>Rhabditida</taxon>
        <taxon>Rhabditina</taxon>
        <taxon>Diplogasteromorpha</taxon>
        <taxon>Diplogasteroidea</taxon>
        <taxon>Neodiplogasteridae</taxon>
        <taxon>Pristionchus</taxon>
    </lineage>
</organism>
<dbReference type="AlphaFoldDB" id="A0AAV5TNF5"/>
<keyword evidence="2" id="KW-0472">Membrane</keyword>
<sequence length="92" mass="10586">MSRQSLLPTDYHSQSSIRVYRSRLSLLLLPLSIVILFVIISSYNSNELESIREMKEGSSIQIKRMDGIPGEVESIETSNNEVEEEEKKKEKK</sequence>
<evidence type="ECO:0000313" key="4">
    <source>
        <dbReference type="Proteomes" id="UP001432027"/>
    </source>
</evidence>
<evidence type="ECO:0000256" key="1">
    <source>
        <dbReference type="SAM" id="MobiDB-lite"/>
    </source>
</evidence>
<keyword evidence="2" id="KW-0812">Transmembrane</keyword>
<evidence type="ECO:0000256" key="2">
    <source>
        <dbReference type="SAM" id="Phobius"/>
    </source>
</evidence>
<keyword evidence="4" id="KW-1185">Reference proteome</keyword>
<accession>A0AAV5TNF5</accession>
<protein>
    <submittedName>
        <fullName evidence="3">Uncharacterized protein</fullName>
    </submittedName>
</protein>
<evidence type="ECO:0000313" key="3">
    <source>
        <dbReference type="EMBL" id="GMS95824.1"/>
    </source>
</evidence>
<name>A0AAV5TNF5_9BILA</name>
<keyword evidence="2" id="KW-1133">Transmembrane helix</keyword>
<dbReference type="EMBL" id="BTSX01000004">
    <property type="protein sequence ID" value="GMS95824.1"/>
    <property type="molecule type" value="Genomic_DNA"/>
</dbReference>
<proteinExistence type="predicted"/>
<feature type="compositionally biased region" description="Low complexity" evidence="1">
    <location>
        <begin position="71"/>
        <end position="80"/>
    </location>
</feature>
<feature type="transmembrane region" description="Helical" evidence="2">
    <location>
        <begin position="24"/>
        <end position="43"/>
    </location>
</feature>
<feature type="region of interest" description="Disordered" evidence="1">
    <location>
        <begin position="71"/>
        <end position="92"/>
    </location>
</feature>
<gene>
    <name evidence="3" type="ORF">PENTCL1PPCAC_17999</name>
</gene>
<comment type="caution">
    <text evidence="3">The sequence shown here is derived from an EMBL/GenBank/DDBJ whole genome shotgun (WGS) entry which is preliminary data.</text>
</comment>